<feature type="non-terminal residue" evidence="2">
    <location>
        <position position="187"/>
    </location>
</feature>
<evidence type="ECO:0000313" key="2">
    <source>
        <dbReference type="EMBL" id="KAF2894336.1"/>
    </source>
</evidence>
<gene>
    <name evidence="2" type="ORF">ILUMI_11837</name>
</gene>
<dbReference type="OrthoDB" id="6776451at2759"/>
<evidence type="ECO:0000313" key="3">
    <source>
        <dbReference type="Proteomes" id="UP000801492"/>
    </source>
</evidence>
<feature type="region of interest" description="Disordered" evidence="1">
    <location>
        <begin position="1"/>
        <end position="47"/>
    </location>
</feature>
<dbReference type="EMBL" id="VTPC01007112">
    <property type="protein sequence ID" value="KAF2894336.1"/>
    <property type="molecule type" value="Genomic_DNA"/>
</dbReference>
<dbReference type="AlphaFoldDB" id="A0A8K0CZD6"/>
<reference evidence="2" key="1">
    <citation type="submission" date="2019-08" db="EMBL/GenBank/DDBJ databases">
        <title>The genome of the North American firefly Photinus pyralis.</title>
        <authorList>
            <consortium name="Photinus pyralis genome working group"/>
            <person name="Fallon T.R."/>
            <person name="Sander Lower S.E."/>
            <person name="Weng J.-K."/>
        </authorList>
    </citation>
    <scope>NUCLEOTIDE SEQUENCE</scope>
    <source>
        <strain evidence="2">TRF0915ILg1</strain>
        <tissue evidence="2">Whole body</tissue>
    </source>
</reference>
<dbReference type="Proteomes" id="UP000801492">
    <property type="component" value="Unassembled WGS sequence"/>
</dbReference>
<accession>A0A8K0CZD6</accession>
<organism evidence="2 3">
    <name type="scientific">Ignelater luminosus</name>
    <name type="common">Cucubano</name>
    <name type="synonym">Pyrophorus luminosus</name>
    <dbReference type="NCBI Taxonomy" id="2038154"/>
    <lineage>
        <taxon>Eukaryota</taxon>
        <taxon>Metazoa</taxon>
        <taxon>Ecdysozoa</taxon>
        <taxon>Arthropoda</taxon>
        <taxon>Hexapoda</taxon>
        <taxon>Insecta</taxon>
        <taxon>Pterygota</taxon>
        <taxon>Neoptera</taxon>
        <taxon>Endopterygota</taxon>
        <taxon>Coleoptera</taxon>
        <taxon>Polyphaga</taxon>
        <taxon>Elateriformia</taxon>
        <taxon>Elateroidea</taxon>
        <taxon>Elateridae</taxon>
        <taxon>Agrypninae</taxon>
        <taxon>Pyrophorini</taxon>
        <taxon>Ignelater</taxon>
    </lineage>
</organism>
<feature type="compositionally biased region" description="Pro residues" evidence="1">
    <location>
        <begin position="1"/>
        <end position="10"/>
    </location>
</feature>
<protein>
    <submittedName>
        <fullName evidence="2">Uncharacterized protein</fullName>
    </submittedName>
</protein>
<comment type="caution">
    <text evidence="2">The sequence shown here is derived from an EMBL/GenBank/DDBJ whole genome shotgun (WGS) entry which is preliminary data.</text>
</comment>
<proteinExistence type="predicted"/>
<evidence type="ECO:0000256" key="1">
    <source>
        <dbReference type="SAM" id="MobiDB-lite"/>
    </source>
</evidence>
<name>A0A8K0CZD6_IGNLU</name>
<sequence>MSKVPHPPSHSSPLSQLPSTNKNPNPYAVDGEPPKNPSRSSSSNIRHVNSFGNSRMFSNVFYVIKKLTGDFSQDNPFTIERVIRTEIGQVKAVKKIREGLLVGVANFTQAKKICQMQTFGGQPITVVPHERLNYTKGIISHRDLLNCALSEDGVVEAKRMITKRNGVSVNTASVLLTLTASSCPEGL</sequence>
<keyword evidence="3" id="KW-1185">Reference proteome</keyword>